<name>A0A9W4SFB7_9GLOM</name>
<proteinExistence type="predicted"/>
<organism evidence="1 2">
    <name type="scientific">Funneliformis geosporum</name>
    <dbReference type="NCBI Taxonomy" id="1117311"/>
    <lineage>
        <taxon>Eukaryota</taxon>
        <taxon>Fungi</taxon>
        <taxon>Fungi incertae sedis</taxon>
        <taxon>Mucoromycota</taxon>
        <taxon>Glomeromycotina</taxon>
        <taxon>Glomeromycetes</taxon>
        <taxon>Glomerales</taxon>
        <taxon>Glomeraceae</taxon>
        <taxon>Funneliformis</taxon>
    </lineage>
</organism>
<reference evidence="1" key="1">
    <citation type="submission" date="2022-08" db="EMBL/GenBank/DDBJ databases">
        <authorList>
            <person name="Kallberg Y."/>
            <person name="Tangrot J."/>
            <person name="Rosling A."/>
        </authorList>
    </citation>
    <scope>NUCLEOTIDE SEQUENCE</scope>
    <source>
        <strain evidence="1">Wild A</strain>
    </source>
</reference>
<feature type="non-terminal residue" evidence="1">
    <location>
        <position position="253"/>
    </location>
</feature>
<comment type="caution">
    <text evidence="1">The sequence shown here is derived from an EMBL/GenBank/DDBJ whole genome shotgun (WGS) entry which is preliminary data.</text>
</comment>
<gene>
    <name evidence="1" type="ORF">FWILDA_LOCUS2784</name>
</gene>
<protein>
    <submittedName>
        <fullName evidence="1">15405_t:CDS:1</fullName>
    </submittedName>
</protein>
<evidence type="ECO:0000313" key="1">
    <source>
        <dbReference type="EMBL" id="CAI2166861.1"/>
    </source>
</evidence>
<dbReference type="AlphaFoldDB" id="A0A9W4SFB7"/>
<dbReference type="EMBL" id="CAMKVN010000340">
    <property type="protein sequence ID" value="CAI2166861.1"/>
    <property type="molecule type" value="Genomic_DNA"/>
</dbReference>
<accession>A0A9W4SFB7</accession>
<keyword evidence="2" id="KW-1185">Reference proteome</keyword>
<dbReference type="Proteomes" id="UP001153678">
    <property type="component" value="Unassembled WGS sequence"/>
</dbReference>
<sequence length="253" mass="30043">MDKIDIKVLNFMFKICHRHKFEDQIPEDIVQIIREYIVSRNLTVHLKETISRRKKKYYEFGWDRDDLLTELVSLSAKSFIPHVESLKSTHIKTMNKWFLDPRKHNMKFEAELNSKAEVMTEIILNQERYLPGFKYFYEYNWVYTNEKDDVTFEGDLLFISEVGIMAVVEVKHINQAHLKENRKEIKSQVKKLKYLADKQFDSSVVAVIGLYANHDKNGQIVLDYIDIYDKMLAKKARRFLEKESDTSSDSISE</sequence>
<evidence type="ECO:0000313" key="2">
    <source>
        <dbReference type="Proteomes" id="UP001153678"/>
    </source>
</evidence>
<dbReference type="OrthoDB" id="2403390at2759"/>